<dbReference type="InterPro" id="IPR018891">
    <property type="entry name" value="AIPR_C"/>
</dbReference>
<dbReference type="Proteomes" id="UP001280629">
    <property type="component" value="Unassembled WGS sequence"/>
</dbReference>
<sequence length="624" mass="72897">MKGNMEVYGYDYDEERRIFTVINFHFFQSDELQTLTKQQVNVKFNRLKRFIKASIEGLYKDLEETSEAYSLAFSTFQKVKAGNVDRFRLMVFTDGKATKSSLEIPSEISDGIINDYRLIDINYLFKFFATKDAETSYEIDLKVPYLMISNDTEEYQSYLSLLNGEQLYEIYDKFGQRLLEQNVRTFLQFRGGVNKGIRNTIEYNPELFFAYNNGITATASSIEIKDGFINKIMDFQIVNGGQTTSAIYAAKKNGGLDISNVNVQLKLTVVSPLENKSNFVSKVSEYANTQNKVNKSDFFSNSLFHKDMKKYSKRIWATARGGSQQRTHWYYERVRGEYLNEQAYLTAAERRQFIIENPKNQMIEKTFLAKSENSWLKKPNIVSKGAQYSFVEFADKTTAQIEIDQLAITEAYYMEAVAKIIMFKAVEKIISHADWYESAYRAQTVTYTIAYLSNWIEKNNVYLNFDIIWKEQELPNQLKIVLGTIAKEVYSTLTDPPVGFKNVGEWCKKERCWEVVKSKEIKFDLSPLFLKTKEEKKSETRDERQLKSLDRGIEAQKFIFETHFENWISLYNYYSKKDNQRDITLSQRDILKKFAYSQLLVPSEKQAKVLMNLYNEAIKIGWKI</sequence>
<feature type="domain" description="Abortive phage infection protein C-terminal" evidence="1">
    <location>
        <begin position="179"/>
        <end position="497"/>
    </location>
</feature>
<dbReference type="EMBL" id="JAUBDH010000010">
    <property type="protein sequence ID" value="MDW0111139.1"/>
    <property type="molecule type" value="Genomic_DNA"/>
</dbReference>
<evidence type="ECO:0000259" key="1">
    <source>
        <dbReference type="Pfam" id="PF10592"/>
    </source>
</evidence>
<proteinExistence type="predicted"/>
<accession>A0ABU4G2D2</accession>
<reference evidence="3 4" key="1">
    <citation type="submission" date="2023-06" db="EMBL/GenBank/DDBJ databases">
        <title>Sporosarcina sp. nov., isolated from Korean traditional fermented seafood 'Jeotgal'.</title>
        <authorList>
            <person name="Yang A.-I."/>
            <person name="Shin N.-R."/>
        </authorList>
    </citation>
    <scope>NUCLEOTIDE SEQUENCE [LARGE SCALE GENOMIC DNA]</scope>
    <source>
        <strain evidence="3 4">KCTC3840</strain>
    </source>
</reference>
<protein>
    <submittedName>
        <fullName evidence="3">AIPR family protein</fullName>
    </submittedName>
</protein>
<comment type="caution">
    <text evidence="3">The sequence shown here is derived from an EMBL/GenBank/DDBJ whole genome shotgun (WGS) entry which is preliminary data.</text>
</comment>
<feature type="domain" description="Abortive infection phage resistance protein N-terminal" evidence="2">
    <location>
        <begin position="3"/>
        <end position="126"/>
    </location>
</feature>
<evidence type="ECO:0000313" key="4">
    <source>
        <dbReference type="Proteomes" id="UP001280629"/>
    </source>
</evidence>
<gene>
    <name evidence="3" type="ORF">QT716_14025</name>
</gene>
<dbReference type="Pfam" id="PF22879">
    <property type="entry name" value="AIPR_N"/>
    <property type="match status" value="1"/>
</dbReference>
<organism evidence="3 4">
    <name type="scientific">Sporosarcina aquimarina</name>
    <dbReference type="NCBI Taxonomy" id="114975"/>
    <lineage>
        <taxon>Bacteria</taxon>
        <taxon>Bacillati</taxon>
        <taxon>Bacillota</taxon>
        <taxon>Bacilli</taxon>
        <taxon>Bacillales</taxon>
        <taxon>Caryophanaceae</taxon>
        <taxon>Sporosarcina</taxon>
    </lineage>
</organism>
<dbReference type="Pfam" id="PF10592">
    <property type="entry name" value="AIPR"/>
    <property type="match status" value="1"/>
</dbReference>
<keyword evidence="4" id="KW-1185">Reference proteome</keyword>
<name>A0ABU4G2D2_9BACL</name>
<evidence type="ECO:0000259" key="2">
    <source>
        <dbReference type="Pfam" id="PF22879"/>
    </source>
</evidence>
<dbReference type="InterPro" id="IPR055101">
    <property type="entry name" value="AIPR_N"/>
</dbReference>
<evidence type="ECO:0000313" key="3">
    <source>
        <dbReference type="EMBL" id="MDW0111139.1"/>
    </source>
</evidence>